<sequence length="162" mass="17356">MAALQAHGETKGVFLYLNAAGGPVQADPDTLEVFAGHEGGSSKSRATPSNVSTIGFGDLQGSSGSPPKDKGKVQNRTRRGYLKEGSRQLGTQGDAEFPYSWSLPDRARIVAIGFQLLRKRTGLISIIEATRESTLIELSVHHNALSLLSSHLMASRQKVKRG</sequence>
<dbReference type="AlphaFoldDB" id="A0A0G4FQ01"/>
<feature type="compositionally biased region" description="Polar residues" evidence="1">
    <location>
        <begin position="41"/>
        <end position="53"/>
    </location>
</feature>
<name>A0A0G4FQ01_9ALVE</name>
<protein>
    <submittedName>
        <fullName evidence="2">Uncharacterized protein</fullName>
    </submittedName>
</protein>
<reference evidence="2" key="1">
    <citation type="submission" date="2014-11" db="EMBL/GenBank/DDBJ databases">
        <authorList>
            <person name="Otto D Thomas"/>
            <person name="Naeem Raeece"/>
        </authorList>
    </citation>
    <scope>NUCLEOTIDE SEQUENCE</scope>
</reference>
<evidence type="ECO:0000313" key="2">
    <source>
        <dbReference type="EMBL" id="CEM15876.1"/>
    </source>
</evidence>
<organism evidence="2">
    <name type="scientific">Chromera velia CCMP2878</name>
    <dbReference type="NCBI Taxonomy" id="1169474"/>
    <lineage>
        <taxon>Eukaryota</taxon>
        <taxon>Sar</taxon>
        <taxon>Alveolata</taxon>
        <taxon>Colpodellida</taxon>
        <taxon>Chromeraceae</taxon>
        <taxon>Chromera</taxon>
    </lineage>
</organism>
<dbReference type="EMBL" id="CDMZ01000512">
    <property type="protein sequence ID" value="CEM15876.1"/>
    <property type="molecule type" value="Genomic_DNA"/>
</dbReference>
<feature type="region of interest" description="Disordered" evidence="1">
    <location>
        <begin position="34"/>
        <end position="91"/>
    </location>
</feature>
<evidence type="ECO:0000256" key="1">
    <source>
        <dbReference type="SAM" id="MobiDB-lite"/>
    </source>
</evidence>
<proteinExistence type="predicted"/>
<dbReference type="VEuPathDB" id="CryptoDB:Cvel_17978"/>
<gene>
    <name evidence="2" type="ORF">Cvel_17978</name>
</gene>
<accession>A0A0G4FQ01</accession>